<name>A0A6J8AHZ7_MYTCO</name>
<dbReference type="EMBL" id="CACVKT020001351">
    <property type="protein sequence ID" value="CAC5366895.1"/>
    <property type="molecule type" value="Genomic_DNA"/>
</dbReference>
<dbReference type="AlphaFoldDB" id="A0A6J8AHZ7"/>
<proteinExistence type="predicted"/>
<sequence>MGKTETKWQIIVADITDSVLLGLDILQHLKAVIDLAYYTVKLTIRPYMHQQKGTNLGTAVEIDEVLENHNPEQNSITARQISKDRNHSEKNRRVPLAVQSIQHQLQDVISIQESNWMKGWSWKTSKKEQEDDPDLKTLINWLHTGEPPSEHELQLESPATKHWWNCKTQLKFVKGHAYSTSGWIQQSQEHYCYFLNP</sequence>
<reference evidence="1 2" key="1">
    <citation type="submission" date="2020-06" db="EMBL/GenBank/DDBJ databases">
        <authorList>
            <person name="Li R."/>
            <person name="Bekaert M."/>
        </authorList>
    </citation>
    <scope>NUCLEOTIDE SEQUENCE [LARGE SCALE GENOMIC DNA]</scope>
    <source>
        <strain evidence="2">wild</strain>
    </source>
</reference>
<organism evidence="1 2">
    <name type="scientific">Mytilus coruscus</name>
    <name type="common">Sea mussel</name>
    <dbReference type="NCBI Taxonomy" id="42192"/>
    <lineage>
        <taxon>Eukaryota</taxon>
        <taxon>Metazoa</taxon>
        <taxon>Spiralia</taxon>
        <taxon>Lophotrochozoa</taxon>
        <taxon>Mollusca</taxon>
        <taxon>Bivalvia</taxon>
        <taxon>Autobranchia</taxon>
        <taxon>Pteriomorphia</taxon>
        <taxon>Mytilida</taxon>
        <taxon>Mytiloidea</taxon>
        <taxon>Mytilidae</taxon>
        <taxon>Mytilinae</taxon>
        <taxon>Mytilus</taxon>
    </lineage>
</organism>
<evidence type="ECO:0000313" key="1">
    <source>
        <dbReference type="EMBL" id="CAC5366895.1"/>
    </source>
</evidence>
<dbReference type="Proteomes" id="UP000507470">
    <property type="component" value="Unassembled WGS sequence"/>
</dbReference>
<keyword evidence="2" id="KW-1185">Reference proteome</keyword>
<evidence type="ECO:0000313" key="2">
    <source>
        <dbReference type="Proteomes" id="UP000507470"/>
    </source>
</evidence>
<accession>A0A6J8AHZ7</accession>
<protein>
    <submittedName>
        <fullName evidence="1">Uncharacterized protein</fullName>
    </submittedName>
</protein>
<gene>
    <name evidence="1" type="ORF">MCOR_7003</name>
</gene>